<comment type="caution">
    <text evidence="1">The sequence shown here is derived from an EMBL/GenBank/DDBJ whole genome shotgun (WGS) entry which is preliminary data.</text>
</comment>
<name>X1FVQ8_9ZZZZ</name>
<dbReference type="EMBL" id="BARU01021823">
    <property type="protein sequence ID" value="GAH49741.1"/>
    <property type="molecule type" value="Genomic_DNA"/>
</dbReference>
<protein>
    <submittedName>
        <fullName evidence="1">Uncharacterized protein</fullName>
    </submittedName>
</protein>
<dbReference type="AlphaFoldDB" id="X1FVQ8"/>
<reference evidence="1" key="1">
    <citation type="journal article" date="2014" name="Front. Microbiol.">
        <title>High frequency of phylogenetically diverse reductive dehalogenase-homologous genes in deep subseafloor sedimentary metagenomes.</title>
        <authorList>
            <person name="Kawai M."/>
            <person name="Futagami T."/>
            <person name="Toyoda A."/>
            <person name="Takaki Y."/>
            <person name="Nishi S."/>
            <person name="Hori S."/>
            <person name="Arai W."/>
            <person name="Tsubouchi T."/>
            <person name="Morono Y."/>
            <person name="Uchiyama I."/>
            <person name="Ito T."/>
            <person name="Fujiyama A."/>
            <person name="Inagaki F."/>
            <person name="Takami H."/>
        </authorList>
    </citation>
    <scope>NUCLEOTIDE SEQUENCE</scope>
    <source>
        <strain evidence="1">Expedition CK06-06</strain>
    </source>
</reference>
<proteinExistence type="predicted"/>
<gene>
    <name evidence="1" type="ORF">S03H2_35648</name>
</gene>
<organism evidence="1">
    <name type="scientific">marine sediment metagenome</name>
    <dbReference type="NCBI Taxonomy" id="412755"/>
    <lineage>
        <taxon>unclassified sequences</taxon>
        <taxon>metagenomes</taxon>
        <taxon>ecological metagenomes</taxon>
    </lineage>
</organism>
<sequence>MKLGYNFIHLGKIQEIFNEAKQAGKTLTPDQAMETLKAGMPLMLGNARNAMLEVELT</sequence>
<evidence type="ECO:0000313" key="1">
    <source>
        <dbReference type="EMBL" id="GAH49741.1"/>
    </source>
</evidence>
<accession>X1FVQ8</accession>
<feature type="non-terminal residue" evidence="1">
    <location>
        <position position="57"/>
    </location>
</feature>